<dbReference type="SUPFAM" id="SSF48726">
    <property type="entry name" value="Immunoglobulin"/>
    <property type="match status" value="1"/>
</dbReference>
<organism evidence="6 7">
    <name type="scientific">Gallus gallus</name>
    <name type="common">Chicken</name>
    <dbReference type="NCBI Taxonomy" id="9031"/>
    <lineage>
        <taxon>Eukaryota</taxon>
        <taxon>Metazoa</taxon>
        <taxon>Chordata</taxon>
        <taxon>Craniata</taxon>
        <taxon>Vertebrata</taxon>
        <taxon>Euteleostomi</taxon>
        <taxon>Archelosauria</taxon>
        <taxon>Archosauria</taxon>
        <taxon>Dinosauria</taxon>
        <taxon>Saurischia</taxon>
        <taxon>Theropoda</taxon>
        <taxon>Coelurosauria</taxon>
        <taxon>Aves</taxon>
        <taxon>Neognathae</taxon>
        <taxon>Galloanserae</taxon>
        <taxon>Galliformes</taxon>
        <taxon>Phasianidae</taxon>
        <taxon>Phasianinae</taxon>
        <taxon>Gallus</taxon>
    </lineage>
</organism>
<dbReference type="FunCoup" id="A0A8V1A8N0">
    <property type="interactions" value="121"/>
</dbReference>
<dbReference type="PROSITE" id="PS50835">
    <property type="entry name" value="IG_LIKE"/>
    <property type="match status" value="1"/>
</dbReference>
<evidence type="ECO:0000256" key="3">
    <source>
        <dbReference type="ARBA" id="ARBA00043265"/>
    </source>
</evidence>
<dbReference type="InterPro" id="IPR013106">
    <property type="entry name" value="Ig_V-set"/>
</dbReference>
<protein>
    <recommendedName>
        <fullName evidence="5">Ig-like domain-containing protein</fullName>
    </recommendedName>
</protein>
<dbReference type="SMART" id="SM00409">
    <property type="entry name" value="IG"/>
    <property type="match status" value="1"/>
</dbReference>
<sequence>GRRGRGWARLVLLPRGRVCAQWRLEASGGGVRAPGESVQLFCRGYGLKLAGVWWYRQAPGGHLKWLSDISPSSYVRSSPEVEGRLKGSRDDSRAIISLSLHNLRPEDSAHYFCAITREQEILRSCNKNPFLDTAKVAGYKGLEGAGAALGSCLRVRKWESWPDESVGNAGEGPDHVGGIRECCQFQQGCNKGD</sequence>
<dbReference type="InterPro" id="IPR003599">
    <property type="entry name" value="Ig_sub"/>
</dbReference>
<dbReference type="PANTHER" id="PTHR23266">
    <property type="entry name" value="IMMUNOGLOBULIN HEAVY CHAIN"/>
    <property type="match status" value="1"/>
</dbReference>
<reference evidence="6" key="2">
    <citation type="submission" date="2025-08" db="UniProtKB">
        <authorList>
            <consortium name="Ensembl"/>
        </authorList>
    </citation>
    <scope>IDENTIFICATION</scope>
    <source>
        <strain evidence="6">broiler</strain>
    </source>
</reference>
<evidence type="ECO:0000259" key="5">
    <source>
        <dbReference type="PROSITE" id="PS50835"/>
    </source>
</evidence>
<evidence type="ECO:0000256" key="4">
    <source>
        <dbReference type="SAM" id="SignalP"/>
    </source>
</evidence>
<evidence type="ECO:0000256" key="2">
    <source>
        <dbReference type="ARBA" id="ARBA00023130"/>
    </source>
</evidence>
<feature type="domain" description="Ig-like" evidence="5">
    <location>
        <begin position="14"/>
        <end position="123"/>
    </location>
</feature>
<feature type="signal peptide" evidence="4">
    <location>
        <begin position="1"/>
        <end position="20"/>
    </location>
</feature>
<accession>A0A8V1A8N0</accession>
<dbReference type="InterPro" id="IPR007110">
    <property type="entry name" value="Ig-like_dom"/>
</dbReference>
<keyword evidence="7" id="KW-1185">Reference proteome</keyword>
<dbReference type="Proteomes" id="UP000000539">
    <property type="component" value="Chromosome 27"/>
</dbReference>
<dbReference type="Gene3D" id="2.60.40.10">
    <property type="entry name" value="Immunoglobulins"/>
    <property type="match status" value="1"/>
</dbReference>
<keyword evidence="3" id="KW-1280">Immunoglobulin</keyword>
<reference evidence="6" key="1">
    <citation type="submission" date="2020-11" db="EMBL/GenBank/DDBJ databases">
        <title>Gallus gallus (Chicken) genome, bGalGal1, GRCg7b, maternal haplotype autosomes + Z &amp; W.</title>
        <authorList>
            <person name="Warren W."/>
            <person name="Formenti G."/>
            <person name="Fedrigo O."/>
            <person name="Haase B."/>
            <person name="Mountcastle J."/>
            <person name="Balacco J."/>
            <person name="Tracey A."/>
            <person name="Schneider V."/>
            <person name="Okimoto R."/>
            <person name="Cheng H."/>
            <person name="Hawken R."/>
            <person name="Howe K."/>
            <person name="Jarvis E.D."/>
        </authorList>
    </citation>
    <scope>NUCLEOTIDE SEQUENCE [LARGE SCALE GENOMIC DNA]</scope>
    <source>
        <strain evidence="6">Broiler</strain>
    </source>
</reference>
<evidence type="ECO:0000256" key="1">
    <source>
        <dbReference type="ARBA" id="ARBA00022859"/>
    </source>
</evidence>
<keyword evidence="2" id="KW-1064">Adaptive immunity</keyword>
<dbReference type="GO" id="GO:0005576">
    <property type="term" value="C:extracellular region"/>
    <property type="evidence" value="ECO:0007669"/>
    <property type="project" value="UniProtKB-ARBA"/>
</dbReference>
<feature type="chain" id="PRO_5036475781" description="Ig-like domain-containing protein" evidence="4">
    <location>
        <begin position="21"/>
        <end position="193"/>
    </location>
</feature>
<keyword evidence="4" id="KW-0732">Signal</keyword>
<dbReference type="InterPro" id="IPR050199">
    <property type="entry name" value="IgHV"/>
</dbReference>
<dbReference type="Ensembl" id="ENSGALT00010062529.1">
    <property type="protein sequence ID" value="ENSGALP00010038663.1"/>
    <property type="gene ID" value="ENSGALG00010025617.1"/>
</dbReference>
<reference evidence="6" key="3">
    <citation type="submission" date="2025-09" db="UniProtKB">
        <authorList>
            <consortium name="Ensembl"/>
        </authorList>
    </citation>
    <scope>IDENTIFICATION</scope>
    <source>
        <strain evidence="6">broiler</strain>
    </source>
</reference>
<evidence type="ECO:0000313" key="7">
    <source>
        <dbReference type="Proteomes" id="UP000000539"/>
    </source>
</evidence>
<name>A0A8V1A8N0_CHICK</name>
<dbReference type="Pfam" id="PF07686">
    <property type="entry name" value="V-set"/>
    <property type="match status" value="1"/>
</dbReference>
<keyword evidence="1" id="KW-0391">Immunity</keyword>
<dbReference type="SMART" id="SM00406">
    <property type="entry name" value="IGv"/>
    <property type="match status" value="1"/>
</dbReference>
<dbReference type="GO" id="GO:0019814">
    <property type="term" value="C:immunoglobulin complex"/>
    <property type="evidence" value="ECO:0007669"/>
    <property type="project" value="UniProtKB-KW"/>
</dbReference>
<dbReference type="InterPro" id="IPR013783">
    <property type="entry name" value="Ig-like_fold"/>
</dbReference>
<dbReference type="GeneTree" id="ENSGT00940000163533"/>
<dbReference type="InterPro" id="IPR036179">
    <property type="entry name" value="Ig-like_dom_sf"/>
</dbReference>
<dbReference type="GO" id="GO:0002250">
    <property type="term" value="P:adaptive immune response"/>
    <property type="evidence" value="ECO:0007669"/>
    <property type="project" value="UniProtKB-KW"/>
</dbReference>
<evidence type="ECO:0000313" key="6">
    <source>
        <dbReference type="Ensembl" id="ENSGALP00010038663.1"/>
    </source>
</evidence>
<proteinExistence type="predicted"/>
<dbReference type="AlphaFoldDB" id="A0A8V1A8N0"/>